<reference evidence="2 3" key="1">
    <citation type="submission" date="2019-03" db="EMBL/GenBank/DDBJ databases">
        <title>Genomic Encyclopedia of Type Strains, Phase IV (KMG-V): Genome sequencing to study the core and pangenomes of soil and plant-associated prokaryotes.</title>
        <authorList>
            <person name="Whitman W."/>
        </authorList>
    </citation>
    <scope>NUCLEOTIDE SEQUENCE [LARGE SCALE GENOMIC DNA]</scope>
    <source>
        <strain evidence="2 3">Hc14</strain>
    </source>
</reference>
<dbReference type="Pfam" id="PF00378">
    <property type="entry name" value="ECH_1"/>
    <property type="match status" value="1"/>
</dbReference>
<protein>
    <submittedName>
        <fullName evidence="2">Enoyl-CoA hydratase/carnithine racemase</fullName>
    </submittedName>
</protein>
<dbReference type="Proteomes" id="UP000294576">
    <property type="component" value="Unassembled WGS sequence"/>
</dbReference>
<dbReference type="InterPro" id="IPR029045">
    <property type="entry name" value="ClpP/crotonase-like_dom_sf"/>
</dbReference>
<dbReference type="EMBL" id="SMBH01000001">
    <property type="protein sequence ID" value="TCU20600.1"/>
    <property type="molecule type" value="Genomic_DNA"/>
</dbReference>
<gene>
    <name evidence="2" type="ORF">EV132_101667</name>
</gene>
<evidence type="ECO:0000313" key="3">
    <source>
        <dbReference type="Proteomes" id="UP000294576"/>
    </source>
</evidence>
<dbReference type="CDD" id="cd06558">
    <property type="entry name" value="crotonase-like"/>
    <property type="match status" value="1"/>
</dbReference>
<dbReference type="AlphaFoldDB" id="A0A4R3QFW4"/>
<dbReference type="InterPro" id="IPR001753">
    <property type="entry name" value="Enoyl-CoA_hydra/iso"/>
</dbReference>
<dbReference type="GO" id="GO:0003824">
    <property type="term" value="F:catalytic activity"/>
    <property type="evidence" value="ECO:0007669"/>
    <property type="project" value="UniProtKB-ARBA"/>
</dbReference>
<dbReference type="PANTHER" id="PTHR43802:SF1">
    <property type="entry name" value="IP11341P-RELATED"/>
    <property type="match status" value="1"/>
</dbReference>
<comment type="caution">
    <text evidence="2">The sequence shown here is derived from an EMBL/GenBank/DDBJ whole genome shotgun (WGS) entry which is preliminary data.</text>
</comment>
<name>A0A4R3QFW4_RHISU</name>
<proteinExistence type="inferred from homology"/>
<evidence type="ECO:0000313" key="2">
    <source>
        <dbReference type="EMBL" id="TCU20600.1"/>
    </source>
</evidence>
<organism evidence="2 3">
    <name type="scientific">Rhizobium sullae</name>
    <name type="common">Rhizobium hedysari</name>
    <dbReference type="NCBI Taxonomy" id="50338"/>
    <lineage>
        <taxon>Bacteria</taxon>
        <taxon>Pseudomonadati</taxon>
        <taxon>Pseudomonadota</taxon>
        <taxon>Alphaproteobacteria</taxon>
        <taxon>Hyphomicrobiales</taxon>
        <taxon>Rhizobiaceae</taxon>
        <taxon>Rhizobium/Agrobacterium group</taxon>
        <taxon>Rhizobium</taxon>
    </lineage>
</organism>
<comment type="similarity">
    <text evidence="1">Belongs to the enoyl-CoA hydratase/isomerase family.</text>
</comment>
<dbReference type="SUPFAM" id="SSF52096">
    <property type="entry name" value="ClpP/crotonase"/>
    <property type="match status" value="1"/>
</dbReference>
<dbReference type="Gene3D" id="3.90.226.10">
    <property type="entry name" value="2-enoyl-CoA Hydratase, Chain A, domain 1"/>
    <property type="match status" value="1"/>
</dbReference>
<dbReference type="PANTHER" id="PTHR43802">
    <property type="entry name" value="ENOYL-COA HYDRATASE"/>
    <property type="match status" value="1"/>
</dbReference>
<sequence>MNEVAVHLAPAARERINPICEREGRIAWITLSRPQRANALNYETLALILDAIGRAEAEPGIEGIILHGSGGHFCAGADLNELLGNGPAGVRKLLDLFREVTIRIERSHLVVAVAVHGAARAGGIEIALACDLVIASKSATFGDAHLSKGLLPGGGSTVRLHRAIGWQRAKWLILSAESISAETALEWGLAFDVVDDADLLPAAKRHVLAMTRGDTESMGRAKLLLSMVDEPNFSDGLEAEIATLETHWKSESFQRGVGGFLSRRSGK</sequence>
<dbReference type="RefSeq" id="WP_132558926.1">
    <property type="nucleotide sequence ID" value="NZ_SMBH01000001.1"/>
</dbReference>
<evidence type="ECO:0000256" key="1">
    <source>
        <dbReference type="ARBA" id="ARBA00005254"/>
    </source>
</evidence>
<accession>A0A4R3QFW4</accession>